<evidence type="ECO:0000313" key="3">
    <source>
        <dbReference type="Proteomes" id="UP000438448"/>
    </source>
</evidence>
<reference evidence="2 3" key="1">
    <citation type="submission" date="2019-10" db="EMBL/GenBank/DDBJ databases">
        <title>Nocardia macrotermitis sp. nov. and Nocardia aurantia sp. nov., isolated from the gut of fungus growing-termite Macrotermes natalensis.</title>
        <authorList>
            <person name="Benndorf R."/>
            <person name="Schwitalla J."/>
            <person name="Martin K."/>
            <person name="De Beer W."/>
            <person name="Kaster A.-K."/>
            <person name="Vollmers J."/>
            <person name="Poulsen M."/>
            <person name="Beemelmanns C."/>
        </authorList>
    </citation>
    <scope>NUCLEOTIDE SEQUENCE [LARGE SCALE GENOMIC DNA]</scope>
    <source>
        <strain evidence="2 3">RB20</strain>
    </source>
</reference>
<dbReference type="AlphaFoldDB" id="A0A7K0DFH8"/>
<dbReference type="Proteomes" id="UP000438448">
    <property type="component" value="Unassembled WGS sequence"/>
</dbReference>
<feature type="compositionally biased region" description="Basic and acidic residues" evidence="1">
    <location>
        <begin position="230"/>
        <end position="239"/>
    </location>
</feature>
<organism evidence="2 3">
    <name type="scientific">Nocardia macrotermitis</name>
    <dbReference type="NCBI Taxonomy" id="2585198"/>
    <lineage>
        <taxon>Bacteria</taxon>
        <taxon>Bacillati</taxon>
        <taxon>Actinomycetota</taxon>
        <taxon>Actinomycetes</taxon>
        <taxon>Mycobacteriales</taxon>
        <taxon>Nocardiaceae</taxon>
        <taxon>Nocardia</taxon>
    </lineage>
</organism>
<feature type="region of interest" description="Disordered" evidence="1">
    <location>
        <begin position="94"/>
        <end position="142"/>
    </location>
</feature>
<gene>
    <name evidence="2" type="ORF">NRB20_75440</name>
</gene>
<dbReference type="EMBL" id="WEGK01000035">
    <property type="protein sequence ID" value="MQY24409.1"/>
    <property type="molecule type" value="Genomic_DNA"/>
</dbReference>
<evidence type="ECO:0000256" key="1">
    <source>
        <dbReference type="SAM" id="MobiDB-lite"/>
    </source>
</evidence>
<feature type="compositionally biased region" description="Basic and acidic residues" evidence="1">
    <location>
        <begin position="352"/>
        <end position="367"/>
    </location>
</feature>
<accession>A0A7K0DFH8</accession>
<sequence>MDLAYQFRRADRESRIDGPVRRAHLVVAAPHEFLRTADLPRLLQIRGRNPRRDRRCQLHRGDQGLSRRPGGAGPGADRHRALVGVDQCLLAHRVRTPQHPDQRQLRRTLRRESRPQLQPGRRLSAHQVHHETDHRHRHDRHAPGHLGLRRQYAPAPSAQPLSGHGQLRYPEHRHQRGPGQARRRSAPAQHPLPSRRRAAGGGDPPDRQRPARQPGSVEGGQEGLCQARPNARDQGRASRESQAPCHLLRREKPRREQPHRLRISHRGRIRRRPQRLRQPGPRFGGADGPRRHPGRLGQLSPRAVAAHQPADHQLRHPHPAEQRFGRQGLDPLRPQPPVRSTTGRDQFQCEAPSRDQSRRCARQEGPRHRGPGQRVRPCPGQQHRHQSFPFTPHEFHARWAGPRTPAGTEYHQCRA</sequence>
<feature type="region of interest" description="Disordered" evidence="1">
    <location>
        <begin position="155"/>
        <end position="386"/>
    </location>
</feature>
<comment type="caution">
    <text evidence="2">The sequence shown here is derived from an EMBL/GenBank/DDBJ whole genome shotgun (WGS) entry which is preliminary data.</text>
</comment>
<evidence type="ECO:0000313" key="2">
    <source>
        <dbReference type="EMBL" id="MQY24409.1"/>
    </source>
</evidence>
<feature type="compositionally biased region" description="Basic and acidic residues" evidence="1">
    <location>
        <begin position="248"/>
        <end position="259"/>
    </location>
</feature>
<keyword evidence="3" id="KW-1185">Reference proteome</keyword>
<feature type="compositionally biased region" description="Basic residues" evidence="1">
    <location>
        <begin position="171"/>
        <end position="185"/>
    </location>
</feature>
<proteinExistence type="predicted"/>
<protein>
    <submittedName>
        <fullName evidence="2">Uncharacterized protein</fullName>
    </submittedName>
</protein>
<feature type="compositionally biased region" description="Basic and acidic residues" evidence="1">
    <location>
        <begin position="98"/>
        <end position="114"/>
    </location>
</feature>
<name>A0A7K0DFH8_9NOCA</name>
<feature type="compositionally biased region" description="Basic residues" evidence="1">
    <location>
        <begin position="260"/>
        <end position="275"/>
    </location>
</feature>
<feature type="region of interest" description="Disordered" evidence="1">
    <location>
        <begin position="48"/>
        <end position="78"/>
    </location>
</feature>
<feature type="compositionally biased region" description="Basic and acidic residues" evidence="1">
    <location>
        <begin position="309"/>
        <end position="324"/>
    </location>
</feature>